<sequence>MASDENYEIPESGAVFTFGKSGFADNQQSHFFIRNDPVVEISCGDEHTAVVCQNGRVFLFGHNDYGQLGLGHTRTVTKPSCLKYLKPFHSTHVACGKGHTVVATKCGRLFSFGSNSDGQLGIGEFGDKTIPQLISTRRFNEDGIRAVSAGCFHSACLTGSGELYLWGSNADGQCGTDVDSNLLTPIKLQFERPIDAVSCGYYHTAFISGGNVYTFGEQENGKLGYRTKTSNLPARLDLDFKCKDVKCGGNHTLFLSEYGKVFGCGSNFSGQLGLSNNGGECLSPNAVDLPKHVKIIAMSAGESHSSFITETGELYTCGDGRYGKTCIDDDSTNSTSPSLISLFKNFQCVFVSCGGCQTMVMARARGNSYDSDIPSPKISTLPPLKMSKTPSDNDSFIRDALLSADLENEDEEPPEKIQETTMEMKNAESANKDVQDVDVPQFDGIFLDIPGEENRDGTDVDTQTRIEPTLNPTDNDFHKNAEPDVILGVEGRIKKLLNVFRKKKNFSEATSVGAKKISTVTESTLFTLKLVMVGKNKLSLV</sequence>
<proteinExistence type="predicted"/>
<name>A0AAW2H9E6_9NEOP</name>
<dbReference type="PANTHER" id="PTHR22870:SF408">
    <property type="entry name" value="OS09G0560450 PROTEIN"/>
    <property type="match status" value="1"/>
</dbReference>
<organism evidence="5">
    <name type="scientific">Menopon gallinae</name>
    <name type="common">poultry shaft louse</name>
    <dbReference type="NCBI Taxonomy" id="328185"/>
    <lineage>
        <taxon>Eukaryota</taxon>
        <taxon>Metazoa</taxon>
        <taxon>Ecdysozoa</taxon>
        <taxon>Arthropoda</taxon>
        <taxon>Hexapoda</taxon>
        <taxon>Insecta</taxon>
        <taxon>Pterygota</taxon>
        <taxon>Neoptera</taxon>
        <taxon>Paraneoptera</taxon>
        <taxon>Psocodea</taxon>
        <taxon>Troctomorpha</taxon>
        <taxon>Phthiraptera</taxon>
        <taxon>Amblycera</taxon>
        <taxon>Menoponidae</taxon>
        <taxon>Menopon</taxon>
    </lineage>
</organism>
<dbReference type="Pfam" id="PF13540">
    <property type="entry name" value="RCC1_2"/>
    <property type="match status" value="1"/>
</dbReference>
<dbReference type="InterPro" id="IPR051210">
    <property type="entry name" value="Ub_ligase/GEF_domain"/>
</dbReference>
<dbReference type="InterPro" id="IPR000408">
    <property type="entry name" value="Reg_chr_condens"/>
</dbReference>
<reference evidence="5" key="1">
    <citation type="journal article" date="2024" name="Gigascience">
        <title>Chromosome-level genome of the poultry shaft louse Menopon gallinae provides insight into the host-switching and adaptive evolution of parasitic lice.</title>
        <authorList>
            <person name="Xu Y."/>
            <person name="Ma L."/>
            <person name="Liu S."/>
            <person name="Liang Y."/>
            <person name="Liu Q."/>
            <person name="He Z."/>
            <person name="Tian L."/>
            <person name="Duan Y."/>
            <person name="Cai W."/>
            <person name="Li H."/>
            <person name="Song F."/>
        </authorList>
    </citation>
    <scope>NUCLEOTIDE SEQUENCE</scope>
    <source>
        <strain evidence="5">Cailab_2023a</strain>
    </source>
</reference>
<feature type="region of interest" description="Disordered" evidence="3">
    <location>
        <begin position="373"/>
        <end position="392"/>
    </location>
</feature>
<keyword evidence="1" id="KW-0677">Repeat</keyword>
<comment type="caution">
    <text evidence="5">The sequence shown here is derived from an EMBL/GenBank/DDBJ whole genome shotgun (WGS) entry which is preliminary data.</text>
</comment>
<feature type="repeat" description="RCC1" evidence="2">
    <location>
        <begin position="55"/>
        <end position="106"/>
    </location>
</feature>
<feature type="repeat" description="RCC1" evidence="2">
    <location>
        <begin position="210"/>
        <end position="258"/>
    </location>
</feature>
<evidence type="ECO:0000256" key="2">
    <source>
        <dbReference type="PROSITE-ProRule" id="PRU00235"/>
    </source>
</evidence>
<dbReference type="Pfam" id="PF25390">
    <property type="entry name" value="WD40_RLD"/>
    <property type="match status" value="1"/>
</dbReference>
<dbReference type="InterPro" id="IPR009091">
    <property type="entry name" value="RCC1/BLIP-II"/>
</dbReference>
<dbReference type="EMBL" id="JARGDH010000005">
    <property type="protein sequence ID" value="KAL0266362.1"/>
    <property type="molecule type" value="Genomic_DNA"/>
</dbReference>
<dbReference type="PROSITE" id="PS00626">
    <property type="entry name" value="RCC1_2"/>
    <property type="match status" value="2"/>
</dbReference>
<protein>
    <recommendedName>
        <fullName evidence="4">RCC1-like domain-containing protein</fullName>
    </recommendedName>
</protein>
<feature type="domain" description="RCC1-like" evidence="4">
    <location>
        <begin position="70"/>
        <end position="362"/>
    </location>
</feature>
<dbReference type="PANTHER" id="PTHR22870">
    <property type="entry name" value="REGULATOR OF CHROMOSOME CONDENSATION"/>
    <property type="match status" value="1"/>
</dbReference>
<dbReference type="PROSITE" id="PS50012">
    <property type="entry name" value="RCC1_3"/>
    <property type="match status" value="6"/>
</dbReference>
<dbReference type="InterPro" id="IPR058923">
    <property type="entry name" value="RCC1-like_dom"/>
</dbReference>
<dbReference type="PRINTS" id="PR00633">
    <property type="entry name" value="RCCNDNSATION"/>
</dbReference>
<evidence type="ECO:0000313" key="5">
    <source>
        <dbReference type="EMBL" id="KAL0266362.1"/>
    </source>
</evidence>
<dbReference type="Gene3D" id="2.130.10.30">
    <property type="entry name" value="Regulator of chromosome condensation 1/beta-lactamase-inhibitor protein II"/>
    <property type="match status" value="1"/>
</dbReference>
<feature type="repeat" description="RCC1" evidence="2">
    <location>
        <begin position="259"/>
        <end position="311"/>
    </location>
</feature>
<evidence type="ECO:0000256" key="3">
    <source>
        <dbReference type="SAM" id="MobiDB-lite"/>
    </source>
</evidence>
<accession>A0AAW2H9E6</accession>
<dbReference type="AlphaFoldDB" id="A0AAW2H9E6"/>
<feature type="repeat" description="RCC1" evidence="2">
    <location>
        <begin position="161"/>
        <end position="210"/>
    </location>
</feature>
<feature type="repeat" description="RCC1" evidence="2">
    <location>
        <begin position="107"/>
        <end position="160"/>
    </location>
</feature>
<gene>
    <name evidence="5" type="ORF">PYX00_008929</name>
</gene>
<evidence type="ECO:0000256" key="1">
    <source>
        <dbReference type="ARBA" id="ARBA00022737"/>
    </source>
</evidence>
<dbReference type="SUPFAM" id="SSF50985">
    <property type="entry name" value="RCC1/BLIP-II"/>
    <property type="match status" value="1"/>
</dbReference>
<feature type="repeat" description="RCC1" evidence="2">
    <location>
        <begin position="312"/>
        <end position="364"/>
    </location>
</feature>
<evidence type="ECO:0000259" key="4">
    <source>
        <dbReference type="Pfam" id="PF25390"/>
    </source>
</evidence>